<dbReference type="InterPro" id="IPR050261">
    <property type="entry name" value="FrsA_esterase"/>
</dbReference>
<dbReference type="EMBL" id="MPIN01000006">
    <property type="protein sequence ID" value="OJH38358.1"/>
    <property type="molecule type" value="Genomic_DNA"/>
</dbReference>
<dbReference type="GO" id="GO:0052689">
    <property type="term" value="F:carboxylic ester hydrolase activity"/>
    <property type="evidence" value="ECO:0007669"/>
    <property type="project" value="UniProtKB-ARBA"/>
</dbReference>
<dbReference type="PANTHER" id="PTHR22946">
    <property type="entry name" value="DIENELACTONE HYDROLASE DOMAIN-CONTAINING PROTEIN-RELATED"/>
    <property type="match status" value="1"/>
</dbReference>
<dbReference type="OrthoDB" id="5520955at2"/>
<dbReference type="Proteomes" id="UP000182229">
    <property type="component" value="Unassembled WGS sequence"/>
</dbReference>
<dbReference type="InterPro" id="IPR029058">
    <property type="entry name" value="AB_hydrolase_fold"/>
</dbReference>
<proteinExistence type="inferred from homology"/>
<reference evidence="5" key="1">
    <citation type="submission" date="2016-11" db="EMBL/GenBank/DDBJ databases">
        <authorList>
            <person name="Shukria A."/>
            <person name="Stevens D.C."/>
        </authorList>
    </citation>
    <scope>NUCLEOTIDE SEQUENCE [LARGE SCALE GENOMIC DNA]</scope>
    <source>
        <strain evidence="5">Cbfe23</strain>
    </source>
</reference>
<reference evidence="4 5" key="2">
    <citation type="submission" date="2016-12" db="EMBL/GenBank/DDBJ databases">
        <title>Draft Genome Sequence of Cystobacter ferrugineus Strain Cbfe23.</title>
        <authorList>
            <person name="Akbar S."/>
            <person name="Dowd S.E."/>
            <person name="Stevens D.C."/>
        </authorList>
    </citation>
    <scope>NUCLEOTIDE SEQUENCE [LARGE SCALE GENOMIC DNA]</scope>
    <source>
        <strain evidence="4 5">Cbfe23</strain>
    </source>
</reference>
<dbReference type="Gene3D" id="3.40.50.1820">
    <property type="entry name" value="alpha/beta hydrolase"/>
    <property type="match status" value="1"/>
</dbReference>
<keyword evidence="1 4" id="KW-0378">Hydrolase</keyword>
<feature type="domain" description="AB hydrolase-1" evidence="3">
    <location>
        <begin position="26"/>
        <end position="144"/>
    </location>
</feature>
<dbReference type="PANTHER" id="PTHR22946:SF9">
    <property type="entry name" value="POLYKETIDE TRANSFERASE AF380"/>
    <property type="match status" value="1"/>
</dbReference>
<evidence type="ECO:0000256" key="1">
    <source>
        <dbReference type="ARBA" id="ARBA00022801"/>
    </source>
</evidence>
<dbReference type="InterPro" id="IPR000073">
    <property type="entry name" value="AB_hydrolase_1"/>
</dbReference>
<dbReference type="SUPFAM" id="SSF53474">
    <property type="entry name" value="alpha/beta-Hydrolases"/>
    <property type="match status" value="1"/>
</dbReference>
<organism evidence="4 5">
    <name type="scientific">Cystobacter ferrugineus</name>
    <dbReference type="NCBI Taxonomy" id="83449"/>
    <lineage>
        <taxon>Bacteria</taxon>
        <taxon>Pseudomonadati</taxon>
        <taxon>Myxococcota</taxon>
        <taxon>Myxococcia</taxon>
        <taxon>Myxococcales</taxon>
        <taxon>Cystobacterineae</taxon>
        <taxon>Archangiaceae</taxon>
        <taxon>Cystobacter</taxon>
    </lineage>
</organism>
<evidence type="ECO:0000259" key="3">
    <source>
        <dbReference type="Pfam" id="PF00561"/>
    </source>
</evidence>
<evidence type="ECO:0000256" key="2">
    <source>
        <dbReference type="ARBA" id="ARBA00038115"/>
    </source>
</evidence>
<accession>A0A1L9B7Z2</accession>
<evidence type="ECO:0000313" key="4">
    <source>
        <dbReference type="EMBL" id="OJH38358.1"/>
    </source>
</evidence>
<dbReference type="RefSeq" id="WP_071900865.1">
    <property type="nucleotide sequence ID" value="NZ_MPIN01000006.1"/>
</dbReference>
<keyword evidence="5" id="KW-1185">Reference proteome</keyword>
<comment type="similarity">
    <text evidence="2">Belongs to the AB hydrolase superfamily. FUS2 hydrolase family.</text>
</comment>
<comment type="caution">
    <text evidence="4">The sequence shown here is derived from an EMBL/GenBank/DDBJ whole genome shotgun (WGS) entry which is preliminary data.</text>
</comment>
<protein>
    <submittedName>
        <fullName evidence="4">Alpha/beta hydrolase</fullName>
    </submittedName>
</protein>
<sequence length="246" mass="27736">MPDEYRFQVDGRVPVLKLHVEPRPAPVVLVLHGLGANADVQRGELNLLAHRGFSAVGVDAPHHGARRDAWLDEMKRLGPPESHARLLHAVREAARDVSRVIDHVVYEGHGPIGLVGISFGAYTALTVAMEDSRVQATVSLLGSPDWTPREGPITEEIHELMRHAPVHRPWDCARHPLLMVNAGRDGVVPPHWARDFAQTLWQGLPGWGSHVEYFEYPESDHMMRQQDWEDSWERTLGFLGRYLHRG</sequence>
<name>A0A1L9B7Z2_9BACT</name>
<dbReference type="AlphaFoldDB" id="A0A1L9B7Z2"/>
<evidence type="ECO:0000313" key="5">
    <source>
        <dbReference type="Proteomes" id="UP000182229"/>
    </source>
</evidence>
<gene>
    <name evidence="4" type="ORF">BON30_24815</name>
</gene>
<dbReference type="Pfam" id="PF00561">
    <property type="entry name" value="Abhydrolase_1"/>
    <property type="match status" value="1"/>
</dbReference>
<dbReference type="STRING" id="83449.BON30_24815"/>